<evidence type="ECO:0000256" key="2">
    <source>
        <dbReference type="ARBA" id="ARBA00022723"/>
    </source>
</evidence>
<dbReference type="AlphaFoldDB" id="A0A1B8GXN1"/>
<comment type="catalytic activity">
    <reaction evidence="5">
        <text>L-tryptophan + O2 = N-formyl-L-kynurenine</text>
        <dbReference type="Rhea" id="RHEA:24536"/>
        <dbReference type="ChEBI" id="CHEBI:15379"/>
        <dbReference type="ChEBI" id="CHEBI:57912"/>
        <dbReference type="ChEBI" id="CHEBI:58629"/>
    </reaction>
</comment>
<comment type="function">
    <text evidence="5">Produces N-formyl-kynurenine through the oxidation of tryptophan.</text>
</comment>
<dbReference type="PROSITE" id="PS00876">
    <property type="entry name" value="IDO_1"/>
    <property type="match status" value="1"/>
</dbReference>
<dbReference type="EC" id="1.13.11.52" evidence="5"/>
<dbReference type="RefSeq" id="XP_018134299.1">
    <property type="nucleotide sequence ID" value="XM_018270712.2"/>
</dbReference>
<dbReference type="GO" id="GO:0005737">
    <property type="term" value="C:cytoplasm"/>
    <property type="evidence" value="ECO:0007669"/>
    <property type="project" value="TreeGrafter"/>
</dbReference>
<dbReference type="OrthoDB" id="540174at2759"/>
<feature type="binding site" description="proximal binding residue" evidence="4">
    <location>
        <position position="363"/>
    </location>
    <ligand>
        <name>heme b</name>
        <dbReference type="ChEBI" id="CHEBI:60344"/>
    </ligand>
    <ligandPart>
        <name>Fe</name>
        <dbReference type="ChEBI" id="CHEBI:18248"/>
    </ligandPart>
</feature>
<sequence length="497" mass="54918">MLPPVPVLSDYGISPENGFLPDRLPLQHLPDPYYNKWESIVANLQALLLSKRLRGIIHDLPVLTTTGLEDESEWQRAYMMLAFMAHGYIWGGETPSERVPPSISIPLLAVAKHLDIPPVATYAAVVLWNFKPLFNSEPIENLENLSTLLTFTGSLDESWFYLTSVAIEARGGPIVPLMISAMTAAREKDAPYVTACLRSFASRLDDLSVLLVRMHENCDPHVFYHHIRPFLAGSQNMAEAGLPNGVIYDTGSGTDTYSQFSGGSNAQSSLIQFFDIVLGIQHRPTGQKFDKAHSDQEGTAPPPKHNFIHDMRRYMPGAHRRFLADVSLCANIRDFVESRKVDTELTGAYDLCLARLQNFRDKHIAIVARYVVMKSRETPPWTRDESNKHRQNLALSSSSNNQDGKKLRGTGGTALMPFLKQARDETVEPAITPWKKTMGGGFGKLKGVPVVAPPVTDEKLEKTRSVPDLDLQVNGLAGSWAADVETDGVGGGGLCHY</sequence>
<comment type="similarity">
    <text evidence="1 5">Belongs to the indoleamine 2,3-dioxygenase family.</text>
</comment>
<dbReference type="STRING" id="342668.A0A1B8GXN1"/>
<dbReference type="Proteomes" id="UP000091956">
    <property type="component" value="Unassembled WGS sequence"/>
</dbReference>
<feature type="compositionally biased region" description="Basic and acidic residues" evidence="6">
    <location>
        <begin position="378"/>
        <end position="388"/>
    </location>
</feature>
<keyword evidence="5" id="KW-0223">Dioxygenase</keyword>
<dbReference type="PANTHER" id="PTHR28657">
    <property type="entry name" value="INDOLEAMINE 2,3-DIOXYGENASE"/>
    <property type="match status" value="1"/>
</dbReference>
<keyword evidence="5" id="KW-0560">Oxidoreductase</keyword>
<accession>A0A1B8GXN1</accession>
<evidence type="ECO:0000256" key="1">
    <source>
        <dbReference type="ARBA" id="ARBA00007119"/>
    </source>
</evidence>
<dbReference type="GeneID" id="28834572"/>
<dbReference type="GO" id="GO:0034354">
    <property type="term" value="P:'de novo' NAD+ biosynthetic process from L-tryptophan"/>
    <property type="evidence" value="ECO:0007669"/>
    <property type="project" value="TreeGrafter"/>
</dbReference>
<evidence type="ECO:0000313" key="7">
    <source>
        <dbReference type="EMBL" id="OBU00567.1"/>
    </source>
</evidence>
<evidence type="ECO:0000256" key="6">
    <source>
        <dbReference type="SAM" id="MobiDB-lite"/>
    </source>
</evidence>
<dbReference type="GO" id="GO:0046872">
    <property type="term" value="F:metal ion binding"/>
    <property type="evidence" value="ECO:0007669"/>
    <property type="project" value="UniProtKB-UniRule"/>
</dbReference>
<dbReference type="FunFam" id="1.20.58.480:FF:000004">
    <property type="entry name" value="Indoleamine 2,3-dioxygenase subfamily"/>
    <property type="match status" value="1"/>
</dbReference>
<dbReference type="GO" id="GO:0033754">
    <property type="term" value="F:indoleamine 2,3-dioxygenase activity"/>
    <property type="evidence" value="ECO:0007669"/>
    <property type="project" value="UniProtKB-EC"/>
</dbReference>
<proteinExistence type="inferred from homology"/>
<dbReference type="SUPFAM" id="SSF140959">
    <property type="entry name" value="Indolic compounds 2,3-dioxygenase-like"/>
    <property type="match status" value="1"/>
</dbReference>
<keyword evidence="8" id="KW-1185">Reference proteome</keyword>
<dbReference type="InterPro" id="IPR037217">
    <property type="entry name" value="Trp/Indoleamine_2_3_dOase-like"/>
</dbReference>
<dbReference type="Gene3D" id="1.20.58.480">
    <property type="match status" value="1"/>
</dbReference>
<feature type="region of interest" description="Disordered" evidence="6">
    <location>
        <begin position="378"/>
        <end position="410"/>
    </location>
</feature>
<dbReference type="EMBL" id="KV460208">
    <property type="protein sequence ID" value="OBU00567.1"/>
    <property type="molecule type" value="Genomic_DNA"/>
</dbReference>
<gene>
    <name evidence="7" type="ORF">VE01_01186</name>
</gene>
<dbReference type="PANTHER" id="PTHR28657:SF5">
    <property type="entry name" value="INDOLEAMINE 2,3-DIOXYGENASE"/>
    <property type="match status" value="1"/>
</dbReference>
<evidence type="ECO:0000313" key="8">
    <source>
        <dbReference type="Proteomes" id="UP000091956"/>
    </source>
</evidence>
<dbReference type="Pfam" id="PF01231">
    <property type="entry name" value="IDO"/>
    <property type="match status" value="1"/>
</dbReference>
<name>A0A1B8GXN1_9PEZI</name>
<feature type="region of interest" description="Disordered" evidence="6">
    <location>
        <begin position="287"/>
        <end position="307"/>
    </location>
</feature>
<reference evidence="8" key="2">
    <citation type="journal article" date="2018" name="Nat. Commun.">
        <title>Extreme sensitivity to ultraviolet light in the fungal pathogen causing white-nose syndrome of bats.</title>
        <authorList>
            <person name="Palmer J.M."/>
            <person name="Drees K.P."/>
            <person name="Foster J.T."/>
            <person name="Lindner D.L."/>
        </authorList>
    </citation>
    <scope>NUCLEOTIDE SEQUENCE [LARGE SCALE GENOMIC DNA]</scope>
    <source>
        <strain evidence="8">UAMH 10579</strain>
    </source>
</reference>
<keyword evidence="2 4" id="KW-0479">Metal-binding</keyword>
<keyword evidence="3 4" id="KW-0408">Iron</keyword>
<dbReference type="GO" id="GO:0019441">
    <property type="term" value="P:L-tryptophan catabolic process to kynurenine"/>
    <property type="evidence" value="ECO:0007669"/>
    <property type="project" value="UniProtKB-UniRule"/>
</dbReference>
<evidence type="ECO:0000256" key="4">
    <source>
        <dbReference type="PIRSR" id="PIRSR600898-1"/>
    </source>
</evidence>
<organism evidence="7 8">
    <name type="scientific">Pseudogymnoascus verrucosus</name>
    <dbReference type="NCBI Taxonomy" id="342668"/>
    <lineage>
        <taxon>Eukaryota</taxon>
        <taxon>Fungi</taxon>
        <taxon>Dikarya</taxon>
        <taxon>Ascomycota</taxon>
        <taxon>Pezizomycotina</taxon>
        <taxon>Leotiomycetes</taxon>
        <taxon>Thelebolales</taxon>
        <taxon>Thelebolaceae</taxon>
        <taxon>Pseudogymnoascus</taxon>
    </lineage>
</organism>
<keyword evidence="4 5" id="KW-0349">Heme</keyword>
<dbReference type="InterPro" id="IPR000898">
    <property type="entry name" value="Indolamine_dOase"/>
</dbReference>
<dbReference type="GO" id="GO:0020037">
    <property type="term" value="F:heme binding"/>
    <property type="evidence" value="ECO:0007669"/>
    <property type="project" value="UniProtKB-UniRule"/>
</dbReference>
<reference evidence="7 8" key="1">
    <citation type="submission" date="2016-03" db="EMBL/GenBank/DDBJ databases">
        <title>Comparative genomics of Pseudogymnoascus destructans, the fungus causing white-nose syndrome of bats.</title>
        <authorList>
            <person name="Palmer J.M."/>
            <person name="Drees K.P."/>
            <person name="Foster J.T."/>
            <person name="Lindner D.L."/>
        </authorList>
    </citation>
    <scope>NUCLEOTIDE SEQUENCE [LARGE SCALE GENOMIC DNA]</scope>
    <source>
        <strain evidence="7 8">UAMH 10579</strain>
    </source>
</reference>
<evidence type="ECO:0000256" key="3">
    <source>
        <dbReference type="ARBA" id="ARBA00023004"/>
    </source>
</evidence>
<evidence type="ECO:0000256" key="5">
    <source>
        <dbReference type="RuleBase" id="RU369119"/>
    </source>
</evidence>
<protein>
    <recommendedName>
        <fullName evidence="5">Indoleamine 2,3-dioxygenase</fullName>
        <ecNumber evidence="5">1.13.11.52</ecNumber>
    </recommendedName>
</protein>